<dbReference type="EMBL" id="JAETXX010000012">
    <property type="protein sequence ID" value="MCF8716153.1"/>
    <property type="molecule type" value="Genomic_DNA"/>
</dbReference>
<keyword evidence="3" id="KW-1185">Reference proteome</keyword>
<organism evidence="2 3">
    <name type="scientific">Joostella atrarenae</name>
    <dbReference type="NCBI Taxonomy" id="679257"/>
    <lineage>
        <taxon>Bacteria</taxon>
        <taxon>Pseudomonadati</taxon>
        <taxon>Bacteroidota</taxon>
        <taxon>Flavobacteriia</taxon>
        <taxon>Flavobacteriales</taxon>
        <taxon>Flavobacteriaceae</taxon>
        <taxon>Joostella</taxon>
    </lineage>
</organism>
<protein>
    <submittedName>
        <fullName evidence="2">Uncharacterized protein</fullName>
    </submittedName>
</protein>
<feature type="region of interest" description="Disordered" evidence="1">
    <location>
        <begin position="194"/>
        <end position="213"/>
    </location>
</feature>
<evidence type="ECO:0000313" key="3">
    <source>
        <dbReference type="Proteomes" id="UP000829517"/>
    </source>
</evidence>
<evidence type="ECO:0000313" key="2">
    <source>
        <dbReference type="EMBL" id="MCF8716153.1"/>
    </source>
</evidence>
<gene>
    <name evidence="2" type="ORF">JM658_15085</name>
</gene>
<dbReference type="RefSeq" id="WP_236960168.1">
    <property type="nucleotide sequence ID" value="NZ_JAETXX010000012.1"/>
</dbReference>
<name>A0ABS9J6Y5_9FLAO</name>
<accession>A0ABS9J6Y5</accession>
<dbReference type="Proteomes" id="UP000829517">
    <property type="component" value="Unassembled WGS sequence"/>
</dbReference>
<proteinExistence type="predicted"/>
<sequence>IVTADLAVGAITSEKIADKTITEVDIADGAINPYKILADAVEAKHINNDVAGAGLIQNATSGALEVDVTAIEGDGDITSTDLTVTGGANSVFNDVSLEVKDGAITAVKLSSVGSTAGQVPVADGSGNVSYKTLSATEVAYENTTSGLTAENAQAAIDELAAGSTDDQTATEVDITTISGLTSSTVQGALEELNTNSTDDQTATEVPYENSTSGLTAENTQAAIDEVNTATQAVTEEVNTISKAARIFYPPSIAIDASVNGNFEIDLYQQYVDQFTLANTATSAFSTNAPKAIPTYAANELYYYVTYYDPKVFANVKISDTGVMTYDVIASPADYNSLINVVFVVK</sequence>
<reference evidence="2 3" key="1">
    <citation type="submission" date="2021-01" db="EMBL/GenBank/DDBJ databases">
        <title>Genome sequencing of Joostella atrarenae M1-2 (= KCTC 23194).</title>
        <authorList>
            <person name="Zakaria M.R."/>
            <person name="Lam M.Q."/>
            <person name="Chong C.S."/>
        </authorList>
    </citation>
    <scope>NUCLEOTIDE SEQUENCE [LARGE SCALE GENOMIC DNA]</scope>
    <source>
        <strain evidence="2 3">M1-2</strain>
    </source>
</reference>
<evidence type="ECO:0000256" key="1">
    <source>
        <dbReference type="SAM" id="MobiDB-lite"/>
    </source>
</evidence>
<feature type="non-terminal residue" evidence="2">
    <location>
        <position position="1"/>
    </location>
</feature>
<comment type="caution">
    <text evidence="2">The sequence shown here is derived from an EMBL/GenBank/DDBJ whole genome shotgun (WGS) entry which is preliminary data.</text>
</comment>